<accession>A0ABN0U5J9</accession>
<dbReference type="RefSeq" id="WP_344649019.1">
    <property type="nucleotide sequence ID" value="NZ_BAAAGX010000009.1"/>
</dbReference>
<gene>
    <name evidence="6" type="ORF">GCM10009539_25950</name>
</gene>
<evidence type="ECO:0000256" key="2">
    <source>
        <dbReference type="ARBA" id="ARBA00023125"/>
    </source>
</evidence>
<evidence type="ECO:0000256" key="3">
    <source>
        <dbReference type="ARBA" id="ARBA00023163"/>
    </source>
</evidence>
<evidence type="ECO:0000256" key="1">
    <source>
        <dbReference type="ARBA" id="ARBA00023015"/>
    </source>
</evidence>
<evidence type="ECO:0000259" key="5">
    <source>
        <dbReference type="PROSITE" id="PS50977"/>
    </source>
</evidence>
<keyword evidence="3" id="KW-0804">Transcription</keyword>
<keyword evidence="2 4" id="KW-0238">DNA-binding</keyword>
<proteinExistence type="predicted"/>
<evidence type="ECO:0000256" key="4">
    <source>
        <dbReference type="PROSITE-ProRule" id="PRU00335"/>
    </source>
</evidence>
<evidence type="ECO:0000313" key="6">
    <source>
        <dbReference type="EMBL" id="GAA0239434.1"/>
    </source>
</evidence>
<dbReference type="InterPro" id="IPR050109">
    <property type="entry name" value="HTH-type_TetR-like_transc_reg"/>
</dbReference>
<dbReference type="InterPro" id="IPR001647">
    <property type="entry name" value="HTH_TetR"/>
</dbReference>
<dbReference type="PANTHER" id="PTHR30055:SF220">
    <property type="entry name" value="TETR-FAMILY REGULATORY PROTEIN"/>
    <property type="match status" value="1"/>
</dbReference>
<keyword evidence="1" id="KW-0805">Transcription regulation</keyword>
<dbReference type="SUPFAM" id="SSF48498">
    <property type="entry name" value="Tetracyclin repressor-like, C-terminal domain"/>
    <property type="match status" value="1"/>
</dbReference>
<reference evidence="6 7" key="1">
    <citation type="journal article" date="2019" name="Int. J. Syst. Evol. Microbiol.">
        <title>The Global Catalogue of Microorganisms (GCM) 10K type strain sequencing project: providing services to taxonomists for standard genome sequencing and annotation.</title>
        <authorList>
            <consortium name="The Broad Institute Genomics Platform"/>
            <consortium name="The Broad Institute Genome Sequencing Center for Infectious Disease"/>
            <person name="Wu L."/>
            <person name="Ma J."/>
        </authorList>
    </citation>
    <scope>NUCLEOTIDE SEQUENCE [LARGE SCALE GENOMIC DNA]</scope>
    <source>
        <strain evidence="6 7">JCM 10425</strain>
    </source>
</reference>
<sequence length="201" mass="22159">MATDVAPRRRPSRRGEGERLKDEIVAAAAALLRETGDPSALSLRAVARKVGIATTSIYLHFEDLHALVRAVKTHWLDVLSEEVEAAAATAGEDPWARVRAIAHAYVDAGMNDPARYQVLFQSELVRMPPGSTYLGSRAYDAVLGRVRQAVSPDVDANMLTMQFWCALHGIVMLRQARPNFPWPDLNAQVDDLIDRLLPHGV</sequence>
<dbReference type="SUPFAM" id="SSF46689">
    <property type="entry name" value="Homeodomain-like"/>
    <property type="match status" value="1"/>
</dbReference>
<protein>
    <submittedName>
        <fullName evidence="6">TetR/AcrR family transcriptional regulator</fullName>
    </submittedName>
</protein>
<evidence type="ECO:0000313" key="7">
    <source>
        <dbReference type="Proteomes" id="UP001500967"/>
    </source>
</evidence>
<dbReference type="Proteomes" id="UP001500967">
    <property type="component" value="Unassembled WGS sequence"/>
</dbReference>
<organism evidence="6 7">
    <name type="scientific">Cryptosporangium japonicum</name>
    <dbReference type="NCBI Taxonomy" id="80872"/>
    <lineage>
        <taxon>Bacteria</taxon>
        <taxon>Bacillati</taxon>
        <taxon>Actinomycetota</taxon>
        <taxon>Actinomycetes</taxon>
        <taxon>Cryptosporangiales</taxon>
        <taxon>Cryptosporangiaceae</taxon>
        <taxon>Cryptosporangium</taxon>
    </lineage>
</organism>
<dbReference type="EMBL" id="BAAAGX010000009">
    <property type="protein sequence ID" value="GAA0239434.1"/>
    <property type="molecule type" value="Genomic_DNA"/>
</dbReference>
<dbReference type="InterPro" id="IPR025996">
    <property type="entry name" value="MT1864/Rv1816-like_C"/>
</dbReference>
<dbReference type="PROSITE" id="PS50977">
    <property type="entry name" value="HTH_TETR_2"/>
    <property type="match status" value="1"/>
</dbReference>
<keyword evidence="7" id="KW-1185">Reference proteome</keyword>
<dbReference type="PANTHER" id="PTHR30055">
    <property type="entry name" value="HTH-TYPE TRANSCRIPTIONAL REGULATOR RUTR"/>
    <property type="match status" value="1"/>
</dbReference>
<feature type="DNA-binding region" description="H-T-H motif" evidence="4">
    <location>
        <begin position="42"/>
        <end position="61"/>
    </location>
</feature>
<dbReference type="InterPro" id="IPR036271">
    <property type="entry name" value="Tet_transcr_reg_TetR-rel_C_sf"/>
</dbReference>
<comment type="caution">
    <text evidence="6">The sequence shown here is derived from an EMBL/GenBank/DDBJ whole genome shotgun (WGS) entry which is preliminary data.</text>
</comment>
<dbReference type="Pfam" id="PF13305">
    <property type="entry name" value="TetR_C_33"/>
    <property type="match status" value="1"/>
</dbReference>
<dbReference type="Pfam" id="PF00440">
    <property type="entry name" value="TetR_N"/>
    <property type="match status" value="1"/>
</dbReference>
<dbReference type="InterPro" id="IPR009057">
    <property type="entry name" value="Homeodomain-like_sf"/>
</dbReference>
<dbReference type="Gene3D" id="1.10.357.10">
    <property type="entry name" value="Tetracycline Repressor, domain 2"/>
    <property type="match status" value="1"/>
</dbReference>
<name>A0ABN0U5J9_9ACTN</name>
<feature type="domain" description="HTH tetR-type" evidence="5">
    <location>
        <begin position="18"/>
        <end position="79"/>
    </location>
</feature>